<evidence type="ECO:0000256" key="2">
    <source>
        <dbReference type="ARBA" id="ARBA00023203"/>
    </source>
</evidence>
<reference evidence="5" key="1">
    <citation type="journal article" date="2023" name="Science">
        <title>Genome structures resolve the early diversification of teleost fishes.</title>
        <authorList>
            <person name="Parey E."/>
            <person name="Louis A."/>
            <person name="Montfort J."/>
            <person name="Bouchez O."/>
            <person name="Roques C."/>
            <person name="Iampietro C."/>
            <person name="Lluch J."/>
            <person name="Castinel A."/>
            <person name="Donnadieu C."/>
            <person name="Desvignes T."/>
            <person name="Floi Bucao C."/>
            <person name="Jouanno E."/>
            <person name="Wen M."/>
            <person name="Mejri S."/>
            <person name="Dirks R."/>
            <person name="Jansen H."/>
            <person name="Henkel C."/>
            <person name="Chen W.J."/>
            <person name="Zahm M."/>
            <person name="Cabau C."/>
            <person name="Klopp C."/>
            <person name="Thompson A.W."/>
            <person name="Robinson-Rechavi M."/>
            <person name="Braasch I."/>
            <person name="Lecointre G."/>
            <person name="Bobe J."/>
            <person name="Postlethwait J.H."/>
            <person name="Berthelot C."/>
            <person name="Roest Crollius H."/>
            <person name="Guiguen Y."/>
        </authorList>
    </citation>
    <scope>NUCLEOTIDE SEQUENCE</scope>
    <source>
        <strain evidence="5">Concon-B</strain>
    </source>
</reference>
<evidence type="ECO:0000313" key="6">
    <source>
        <dbReference type="Proteomes" id="UP001152803"/>
    </source>
</evidence>
<proteinExistence type="predicted"/>
<dbReference type="SUPFAM" id="SSF46966">
    <property type="entry name" value="Spectrin repeat"/>
    <property type="match status" value="3"/>
</dbReference>
<dbReference type="InterPro" id="IPR018159">
    <property type="entry name" value="Spectrin/alpha-actinin"/>
</dbReference>
<feature type="region of interest" description="Disordered" evidence="4">
    <location>
        <begin position="283"/>
        <end position="490"/>
    </location>
</feature>
<dbReference type="PANTHER" id="PTHR11915">
    <property type="entry name" value="SPECTRIN/FILAMIN RELATED CYTOSKELETAL PROTEIN"/>
    <property type="match status" value="1"/>
</dbReference>
<feature type="compositionally biased region" description="Basic residues" evidence="4">
    <location>
        <begin position="625"/>
        <end position="635"/>
    </location>
</feature>
<keyword evidence="3" id="KW-0175">Coiled coil</keyword>
<evidence type="ECO:0000256" key="1">
    <source>
        <dbReference type="ARBA" id="ARBA00022737"/>
    </source>
</evidence>
<feature type="region of interest" description="Disordered" evidence="4">
    <location>
        <begin position="504"/>
        <end position="635"/>
    </location>
</feature>
<feature type="coiled-coil region" evidence="3">
    <location>
        <begin position="212"/>
        <end position="281"/>
    </location>
</feature>
<protein>
    <submittedName>
        <fullName evidence="5">Uncharacterized protein</fullName>
    </submittedName>
</protein>
<evidence type="ECO:0000256" key="4">
    <source>
        <dbReference type="SAM" id="MobiDB-lite"/>
    </source>
</evidence>
<evidence type="ECO:0000313" key="5">
    <source>
        <dbReference type="EMBL" id="KAJ8287366.1"/>
    </source>
</evidence>
<sequence>MSLRAAREVHQFDHDVDELKSRMAEMEAALDSEDHGHDLLSVQALLRQHQALQRDLATVGEELGQTREEGRVLGRRHAQVQRSLADRLEEVEEGWSSLRRKAQQRSERLSEAETAQTYLTDSRELVAWLKESLSLVRGEGLGGEGGDLEQLLTRHEEYRLQIDRQLDKSQAVTEEGRRLVEGGNFLGPEVEERLEELQALGQRLEQSWEESRLRYQEDLEALRLQRELQEAERWLSTHEAALRSQEYGDCVQDVLELMKRQEDMESTLQAQEERFSALQERRTRVRSGLRSTEQRLQELQGKEGVSRDRTARVPSLRRKPSDLVRPLPTPRPPAHKPPALSLSQSAPRRAGSDIIISPLRRSMRSSAAKSPAPSPAPVSKSPAPISKSPAPNASVISKSPAPNASAVDSSSSDESEEATPPTDMPRPSSPPALPTATPVTPSTGPPLTEPLPPLQRPPPPPVRSRQKESDQSEGTPLSLPQCPSLGDGSQYLFAAPSRVLQQQWVEKLQGGASDPDGPTPGHTPQADRESAAAGQRGGESGAGRSQTEAPHTDPSRAESHLETAGLEEGAEGSKTDREPPPKPPHTYYNKHRYPSGQSEDAAAHSPAPGSPDSSLEGGAKEKPKSKSVFKKLFKM</sequence>
<keyword evidence="1" id="KW-0677">Repeat</keyword>
<dbReference type="EMBL" id="JAFJMO010000001">
    <property type="protein sequence ID" value="KAJ8287366.1"/>
    <property type="molecule type" value="Genomic_DNA"/>
</dbReference>
<dbReference type="Proteomes" id="UP001152803">
    <property type="component" value="Unassembled WGS sequence"/>
</dbReference>
<comment type="caution">
    <text evidence="5">The sequence shown here is derived from an EMBL/GenBank/DDBJ whole genome shotgun (WGS) entry which is preliminary data.</text>
</comment>
<dbReference type="InterPro" id="IPR002017">
    <property type="entry name" value="Spectrin_repeat"/>
</dbReference>
<feature type="compositionally biased region" description="Low complexity" evidence="4">
    <location>
        <begin position="365"/>
        <end position="410"/>
    </location>
</feature>
<feature type="coiled-coil region" evidence="3">
    <location>
        <begin position="9"/>
        <end position="62"/>
    </location>
</feature>
<feature type="compositionally biased region" description="Pro residues" evidence="4">
    <location>
        <begin position="422"/>
        <end position="433"/>
    </location>
</feature>
<dbReference type="Gene3D" id="1.20.58.60">
    <property type="match status" value="3"/>
</dbReference>
<feature type="compositionally biased region" description="Basic and acidic residues" evidence="4">
    <location>
        <begin position="571"/>
        <end position="580"/>
    </location>
</feature>
<dbReference type="CDD" id="cd00176">
    <property type="entry name" value="SPEC"/>
    <property type="match status" value="1"/>
</dbReference>
<dbReference type="PRINTS" id="PR01217">
    <property type="entry name" value="PRICHEXTENSN"/>
</dbReference>
<accession>A0A9Q1E0F6</accession>
<dbReference type="Pfam" id="PF00435">
    <property type="entry name" value="Spectrin"/>
    <property type="match status" value="3"/>
</dbReference>
<feature type="compositionally biased region" description="Basic and acidic residues" evidence="4">
    <location>
        <begin position="292"/>
        <end position="311"/>
    </location>
</feature>
<organism evidence="5 6">
    <name type="scientific">Conger conger</name>
    <name type="common">Conger eel</name>
    <name type="synonym">Muraena conger</name>
    <dbReference type="NCBI Taxonomy" id="82655"/>
    <lineage>
        <taxon>Eukaryota</taxon>
        <taxon>Metazoa</taxon>
        <taxon>Chordata</taxon>
        <taxon>Craniata</taxon>
        <taxon>Vertebrata</taxon>
        <taxon>Euteleostomi</taxon>
        <taxon>Actinopterygii</taxon>
        <taxon>Neopterygii</taxon>
        <taxon>Teleostei</taxon>
        <taxon>Anguilliformes</taxon>
        <taxon>Congridae</taxon>
        <taxon>Conger</taxon>
    </lineage>
</organism>
<evidence type="ECO:0000256" key="3">
    <source>
        <dbReference type="SAM" id="Coils"/>
    </source>
</evidence>
<feature type="compositionally biased region" description="Pro residues" evidence="4">
    <location>
        <begin position="443"/>
        <end position="462"/>
    </location>
</feature>
<dbReference type="OrthoDB" id="8964129at2759"/>
<feature type="compositionally biased region" description="Basic and acidic residues" evidence="4">
    <location>
        <begin position="550"/>
        <end position="561"/>
    </location>
</feature>
<keyword evidence="6" id="KW-1185">Reference proteome</keyword>
<name>A0A9Q1E0F6_CONCO</name>
<dbReference type="GO" id="GO:0003779">
    <property type="term" value="F:actin binding"/>
    <property type="evidence" value="ECO:0007669"/>
    <property type="project" value="UniProtKB-KW"/>
</dbReference>
<dbReference type="AlphaFoldDB" id="A0A9Q1E0F6"/>
<keyword evidence="2" id="KW-0009">Actin-binding</keyword>
<gene>
    <name evidence="5" type="ORF">COCON_G00000250</name>
</gene>
<dbReference type="SMART" id="SM00150">
    <property type="entry name" value="SPEC"/>
    <property type="match status" value="3"/>
</dbReference>
<feature type="compositionally biased region" description="Pro residues" evidence="4">
    <location>
        <begin position="327"/>
        <end position="336"/>
    </location>
</feature>